<dbReference type="InterPro" id="IPR055414">
    <property type="entry name" value="LRR_R13L4/SHOC2-like"/>
</dbReference>
<dbReference type="PANTHER" id="PTHR47186">
    <property type="entry name" value="LEUCINE-RICH REPEAT-CONTAINING PROTEIN 57"/>
    <property type="match status" value="1"/>
</dbReference>
<protein>
    <recommendedName>
        <fullName evidence="9">Rx N-terminal domain-containing protein</fullName>
    </recommendedName>
</protein>
<organism evidence="7 8">
    <name type="scientific">Lupinus luteus</name>
    <name type="common">European yellow lupine</name>
    <dbReference type="NCBI Taxonomy" id="3873"/>
    <lineage>
        <taxon>Eukaryota</taxon>
        <taxon>Viridiplantae</taxon>
        <taxon>Streptophyta</taxon>
        <taxon>Embryophyta</taxon>
        <taxon>Tracheophyta</taxon>
        <taxon>Spermatophyta</taxon>
        <taxon>Magnoliopsida</taxon>
        <taxon>eudicotyledons</taxon>
        <taxon>Gunneridae</taxon>
        <taxon>Pentapetalae</taxon>
        <taxon>rosids</taxon>
        <taxon>fabids</taxon>
        <taxon>Fabales</taxon>
        <taxon>Fabaceae</taxon>
        <taxon>Papilionoideae</taxon>
        <taxon>50 kb inversion clade</taxon>
        <taxon>genistoids sensu lato</taxon>
        <taxon>core genistoids</taxon>
        <taxon>Genisteae</taxon>
        <taxon>Lupinus</taxon>
    </lineage>
</organism>
<evidence type="ECO:0000259" key="6">
    <source>
        <dbReference type="Pfam" id="PF23598"/>
    </source>
</evidence>
<name>A0AAV1WQP9_LUPLU</name>
<dbReference type="Gene3D" id="1.20.5.4130">
    <property type="match status" value="1"/>
</dbReference>
<evidence type="ECO:0000313" key="8">
    <source>
        <dbReference type="Proteomes" id="UP001497480"/>
    </source>
</evidence>
<evidence type="ECO:0008006" key="9">
    <source>
        <dbReference type="Google" id="ProtNLM"/>
    </source>
</evidence>
<dbReference type="InterPro" id="IPR041118">
    <property type="entry name" value="Rx_N"/>
</dbReference>
<keyword evidence="1" id="KW-0433">Leucine-rich repeat</keyword>
<evidence type="ECO:0000256" key="1">
    <source>
        <dbReference type="ARBA" id="ARBA00022614"/>
    </source>
</evidence>
<dbReference type="PANTHER" id="PTHR47186:SF18">
    <property type="entry name" value="RX N-TERMINAL DOMAIN-CONTAINING PROTEIN"/>
    <property type="match status" value="1"/>
</dbReference>
<dbReference type="InterPro" id="IPR032675">
    <property type="entry name" value="LRR_dom_sf"/>
</dbReference>
<dbReference type="EMBL" id="CAXHTB010000009">
    <property type="protein sequence ID" value="CAL0311751.1"/>
    <property type="molecule type" value="Genomic_DNA"/>
</dbReference>
<evidence type="ECO:0000256" key="4">
    <source>
        <dbReference type="ARBA" id="ARBA00022821"/>
    </source>
</evidence>
<feature type="domain" description="Disease resistance R13L4/SHOC-2-like LRR" evidence="6">
    <location>
        <begin position="44"/>
        <end position="178"/>
    </location>
</feature>
<evidence type="ECO:0000313" key="7">
    <source>
        <dbReference type="EMBL" id="CAL0311751.1"/>
    </source>
</evidence>
<evidence type="ECO:0000256" key="3">
    <source>
        <dbReference type="ARBA" id="ARBA00022741"/>
    </source>
</evidence>
<dbReference type="GO" id="GO:0000166">
    <property type="term" value="F:nucleotide binding"/>
    <property type="evidence" value="ECO:0007669"/>
    <property type="project" value="UniProtKB-KW"/>
</dbReference>
<dbReference type="Pfam" id="PF23598">
    <property type="entry name" value="LRR_14"/>
    <property type="match status" value="2"/>
</dbReference>
<keyword evidence="8" id="KW-1185">Reference proteome</keyword>
<feature type="domain" description="Disease resistance R13L4/SHOC-2-like LRR" evidence="6">
    <location>
        <begin position="380"/>
        <end position="515"/>
    </location>
</feature>
<dbReference type="Proteomes" id="UP001497480">
    <property type="component" value="Unassembled WGS sequence"/>
</dbReference>
<keyword evidence="3" id="KW-0547">Nucleotide-binding</keyword>
<keyword evidence="4" id="KW-0611">Plant defense</keyword>
<dbReference type="Gene3D" id="3.80.10.10">
    <property type="entry name" value="Ribonuclease Inhibitor"/>
    <property type="match status" value="2"/>
</dbReference>
<dbReference type="AlphaFoldDB" id="A0AAV1WQP9"/>
<dbReference type="SMART" id="SM00369">
    <property type="entry name" value="LRR_TYP"/>
    <property type="match status" value="2"/>
</dbReference>
<evidence type="ECO:0000256" key="2">
    <source>
        <dbReference type="ARBA" id="ARBA00022737"/>
    </source>
</evidence>
<dbReference type="Pfam" id="PF18052">
    <property type="entry name" value="Rx_N"/>
    <property type="match status" value="1"/>
</dbReference>
<keyword evidence="2" id="KW-0677">Repeat</keyword>
<evidence type="ECO:0000259" key="5">
    <source>
        <dbReference type="Pfam" id="PF18052"/>
    </source>
</evidence>
<reference evidence="7 8" key="1">
    <citation type="submission" date="2024-03" db="EMBL/GenBank/DDBJ databases">
        <authorList>
            <person name="Martinez-Hernandez J."/>
        </authorList>
    </citation>
    <scope>NUCLEOTIDE SEQUENCE [LARGE SCALE GENOMIC DNA]</scope>
</reference>
<comment type="caution">
    <text evidence="7">The sequence shown here is derived from an EMBL/GenBank/DDBJ whole genome shotgun (WGS) entry which is preliminary data.</text>
</comment>
<sequence>MGEECVVSKAEDFTNVSSRVHHMSCLSSVTFLDMSAFKNVKSLRTLLEIYSSDSARKKVPSFSSLRALQIIGAYEFSALADLTHLRYLYIYNSDITALPESLCSLMRLQILKLERCSSLDHLPQHLTRLKDLRHLIIKKCKKLVAMSPSIGKLKCLKTLSIFIVDLKSRFGLEELHDLQLGVAIVVTKLATFVFEEAATYLCVNEQAKKLNGYLSEVHDVLLDAEEQQVTSDAIKRWLKKVIDAAHVLDDILEDSSTKPVESECIGLCGWLTHFHPSNTLYRHKLGQRFKDITSTFDFIHEERRKFEFRPATILIERQPQVEEWRQTTATITEPIVYGRDEDTNQAEDFTNVSSRVHHMSCLSSVTFLDMSAFKNVKSLRTLLEIYSSDSARKKVPSFSSLRALQIIGAYEFSALADLTHLRYLYIYNSDITALPESLCSLMRLQILKLERCSSLDHLPQHLTRLKDLRHLIIKKCKKLVAMSPSIGKLKCLKTLSIFIVDLKSRFGLEELHDLQLGGKLHIRGNNFSYSNT</sequence>
<dbReference type="SUPFAM" id="SSF52058">
    <property type="entry name" value="L domain-like"/>
    <property type="match status" value="1"/>
</dbReference>
<dbReference type="InterPro" id="IPR003591">
    <property type="entry name" value="Leu-rich_rpt_typical-subtyp"/>
</dbReference>
<proteinExistence type="predicted"/>
<feature type="domain" description="Disease resistance N-terminal" evidence="5">
    <location>
        <begin position="182"/>
        <end position="258"/>
    </location>
</feature>
<dbReference type="GO" id="GO:0006952">
    <property type="term" value="P:defense response"/>
    <property type="evidence" value="ECO:0007669"/>
    <property type="project" value="UniProtKB-KW"/>
</dbReference>
<gene>
    <name evidence="7" type="ORF">LLUT_LOCUS12811</name>
</gene>
<accession>A0AAV1WQP9</accession>